<organism evidence="1 2">
    <name type="scientific">Durio zibethinus</name>
    <name type="common">Durian</name>
    <dbReference type="NCBI Taxonomy" id="66656"/>
    <lineage>
        <taxon>Eukaryota</taxon>
        <taxon>Viridiplantae</taxon>
        <taxon>Streptophyta</taxon>
        <taxon>Embryophyta</taxon>
        <taxon>Tracheophyta</taxon>
        <taxon>Spermatophyta</taxon>
        <taxon>Magnoliopsida</taxon>
        <taxon>eudicotyledons</taxon>
        <taxon>Gunneridae</taxon>
        <taxon>Pentapetalae</taxon>
        <taxon>rosids</taxon>
        <taxon>malvids</taxon>
        <taxon>Malvales</taxon>
        <taxon>Malvaceae</taxon>
        <taxon>Helicteroideae</taxon>
        <taxon>Durio</taxon>
    </lineage>
</organism>
<reference evidence="2" key="1">
    <citation type="submission" date="2025-08" db="UniProtKB">
        <authorList>
            <consortium name="RefSeq"/>
        </authorList>
    </citation>
    <scope>IDENTIFICATION</scope>
    <source>
        <tissue evidence="2">Fruit stalk</tissue>
    </source>
</reference>
<protein>
    <submittedName>
        <fullName evidence="2">Uncharacterized protein LOC111306644</fullName>
    </submittedName>
</protein>
<evidence type="ECO:0000313" key="1">
    <source>
        <dbReference type="Proteomes" id="UP000515121"/>
    </source>
</evidence>
<dbReference type="KEGG" id="dzi:111306644"/>
<dbReference type="GeneID" id="111306644"/>
<dbReference type="AlphaFoldDB" id="A0A6P6A5X3"/>
<proteinExistence type="predicted"/>
<dbReference type="Proteomes" id="UP000515121">
    <property type="component" value="Unplaced"/>
</dbReference>
<evidence type="ECO:0000313" key="2">
    <source>
        <dbReference type="RefSeq" id="XP_022760165.1"/>
    </source>
</evidence>
<keyword evidence="1" id="KW-1185">Reference proteome</keyword>
<accession>A0A6P6A5X3</accession>
<sequence>MRLQYQNSNFAAVQSLSFDDIADFFSLPPLPPLKMCCENGLDRWPYHKFLAGKSIEEIKRHAAGVRRKEIRAVKGSLAKLSTPKTMNYPNYKLSQRYTTCNKKEQKTYKLGRP</sequence>
<gene>
    <name evidence="2" type="primary">LOC111306644</name>
</gene>
<dbReference type="RefSeq" id="XP_022760165.1">
    <property type="nucleotide sequence ID" value="XM_022904430.1"/>
</dbReference>
<dbReference type="OrthoDB" id="6270329at2759"/>
<name>A0A6P6A5X3_DURZI</name>